<organism evidence="2 3">
    <name type="scientific">Ancylostoma ceylanicum</name>
    <dbReference type="NCBI Taxonomy" id="53326"/>
    <lineage>
        <taxon>Eukaryota</taxon>
        <taxon>Metazoa</taxon>
        <taxon>Ecdysozoa</taxon>
        <taxon>Nematoda</taxon>
        <taxon>Chromadorea</taxon>
        <taxon>Rhabditida</taxon>
        <taxon>Rhabditina</taxon>
        <taxon>Rhabditomorpha</taxon>
        <taxon>Strongyloidea</taxon>
        <taxon>Ancylostomatidae</taxon>
        <taxon>Ancylostomatinae</taxon>
        <taxon>Ancylostoma</taxon>
    </lineage>
</organism>
<gene>
    <name evidence="2" type="ORF">ANCCEY_00639</name>
</gene>
<feature type="compositionally biased region" description="Basic and acidic residues" evidence="1">
    <location>
        <begin position="7"/>
        <end position="20"/>
    </location>
</feature>
<sequence>MTISSELVKHLNQESERFESKERLTARSVAFFLNDTMAYCVDRSNSNEASRSHSSQGDSDDTEERDADREASDSPDRPKHEKDMEEEQKIMEILSNFGEGGLAIDVKEENTDEALPEPTHPLVLFSQAMRGNTNEPTDKPESSVNVKDKLVDQSQKPSASDTQPQTSLKESQDPPFHDRLLLVEGKKLLELFRHCPKCGANIEADNTSLQFSVVGSAPIVQVFCQRCIKEDGVEVRWEGLSRPQKVVEGVVNTPGG</sequence>
<reference evidence="2 3" key="1">
    <citation type="submission" date="2013-05" db="EMBL/GenBank/DDBJ databases">
        <title>Draft genome of the parasitic nematode Anyclostoma ceylanicum.</title>
        <authorList>
            <person name="Mitreva M."/>
        </authorList>
    </citation>
    <scope>NUCLEOTIDE SEQUENCE [LARGE SCALE GENOMIC DNA]</scope>
</reference>
<feature type="compositionally biased region" description="Low complexity" evidence="1">
    <location>
        <begin position="43"/>
        <end position="55"/>
    </location>
</feature>
<feature type="compositionally biased region" description="Basic and acidic residues" evidence="1">
    <location>
        <begin position="66"/>
        <end position="85"/>
    </location>
</feature>
<protein>
    <submittedName>
        <fullName evidence="2">Uncharacterized protein</fullName>
    </submittedName>
</protein>
<feature type="compositionally biased region" description="Basic and acidic residues" evidence="1">
    <location>
        <begin position="136"/>
        <end position="151"/>
    </location>
</feature>
<dbReference type="AlphaFoldDB" id="A0A0D6MD88"/>
<accession>A0A0D6MD88</accession>
<feature type="compositionally biased region" description="Polar residues" evidence="1">
    <location>
        <begin position="152"/>
        <end position="169"/>
    </location>
</feature>
<evidence type="ECO:0000313" key="2">
    <source>
        <dbReference type="EMBL" id="EPB80237.1"/>
    </source>
</evidence>
<evidence type="ECO:0000313" key="3">
    <source>
        <dbReference type="Proteomes" id="UP000054495"/>
    </source>
</evidence>
<feature type="region of interest" description="Disordered" evidence="1">
    <location>
        <begin position="130"/>
        <end position="175"/>
    </location>
</feature>
<dbReference type="EMBL" id="KE124782">
    <property type="protein sequence ID" value="EPB80237.1"/>
    <property type="molecule type" value="Genomic_DNA"/>
</dbReference>
<dbReference type="Proteomes" id="UP000054495">
    <property type="component" value="Unassembled WGS sequence"/>
</dbReference>
<feature type="region of interest" description="Disordered" evidence="1">
    <location>
        <begin position="1"/>
        <end position="20"/>
    </location>
</feature>
<evidence type="ECO:0000256" key="1">
    <source>
        <dbReference type="SAM" id="MobiDB-lite"/>
    </source>
</evidence>
<proteinExistence type="predicted"/>
<feature type="region of interest" description="Disordered" evidence="1">
    <location>
        <begin position="43"/>
        <end position="85"/>
    </location>
</feature>
<name>A0A0D6MD88_9BILA</name>
<keyword evidence="3" id="KW-1185">Reference proteome</keyword>